<dbReference type="Pfam" id="PF00175">
    <property type="entry name" value="NAD_binding_1"/>
    <property type="match status" value="1"/>
</dbReference>
<evidence type="ECO:0000256" key="15">
    <source>
        <dbReference type="ARBA" id="ARBA00022967"/>
    </source>
</evidence>
<keyword evidence="16" id="KW-0408">Iron</keyword>
<evidence type="ECO:0000256" key="10">
    <source>
        <dbReference type="ARBA" id="ARBA00022519"/>
    </source>
</evidence>
<organism evidence="29 30">
    <name type="scientific">Albidovulum litorale</name>
    <dbReference type="NCBI Taxonomy" id="2984134"/>
    <lineage>
        <taxon>Bacteria</taxon>
        <taxon>Pseudomonadati</taxon>
        <taxon>Pseudomonadota</taxon>
        <taxon>Alphaproteobacteria</taxon>
        <taxon>Rhodobacterales</taxon>
        <taxon>Paracoccaceae</taxon>
        <taxon>Albidovulum</taxon>
    </lineage>
</organism>
<evidence type="ECO:0000259" key="28">
    <source>
        <dbReference type="PROSITE" id="PS51384"/>
    </source>
</evidence>
<dbReference type="InterPro" id="IPR017938">
    <property type="entry name" value="Riboflavin_synthase-like_b-brl"/>
</dbReference>
<feature type="domain" description="2Fe-2S ferredoxin-type" evidence="27">
    <location>
        <begin position="33"/>
        <end position="125"/>
    </location>
</feature>
<evidence type="ECO:0000256" key="23">
    <source>
        <dbReference type="ARBA" id="ARBA00023201"/>
    </source>
</evidence>
<evidence type="ECO:0000256" key="24">
    <source>
        <dbReference type="ARBA" id="ARBA00030032"/>
    </source>
</evidence>
<evidence type="ECO:0000256" key="19">
    <source>
        <dbReference type="ARBA" id="ARBA00023053"/>
    </source>
</evidence>
<dbReference type="PROSITE" id="PS51085">
    <property type="entry name" value="2FE2S_FER_2"/>
    <property type="match status" value="1"/>
</dbReference>
<comment type="subcellular location">
    <subcellularLocation>
        <location evidence="3">Cell inner membrane</location>
    </subcellularLocation>
</comment>
<evidence type="ECO:0000256" key="9">
    <source>
        <dbReference type="ARBA" id="ARBA00022475"/>
    </source>
</evidence>
<comment type="catalytic activity">
    <reaction evidence="26">
        <text>a ubiquinone + n Na(+)(in) + NADH + H(+) = a ubiquinol + n Na(+)(out) + NAD(+)</text>
        <dbReference type="Rhea" id="RHEA:47748"/>
        <dbReference type="Rhea" id="RHEA-COMP:9565"/>
        <dbReference type="Rhea" id="RHEA-COMP:9566"/>
        <dbReference type="ChEBI" id="CHEBI:15378"/>
        <dbReference type="ChEBI" id="CHEBI:16389"/>
        <dbReference type="ChEBI" id="CHEBI:17976"/>
        <dbReference type="ChEBI" id="CHEBI:29101"/>
        <dbReference type="ChEBI" id="CHEBI:57540"/>
        <dbReference type="ChEBI" id="CHEBI:57945"/>
        <dbReference type="EC" id="7.2.1.1"/>
    </reaction>
</comment>
<dbReference type="Proteomes" id="UP001652564">
    <property type="component" value="Unassembled WGS sequence"/>
</dbReference>
<keyword evidence="13" id="KW-0479">Metal-binding</keyword>
<evidence type="ECO:0000256" key="18">
    <source>
        <dbReference type="ARBA" id="ARBA00023027"/>
    </source>
</evidence>
<keyword evidence="19" id="KW-0915">Sodium</keyword>
<dbReference type="InterPro" id="IPR012675">
    <property type="entry name" value="Beta-grasp_dom_sf"/>
</dbReference>
<reference evidence="29 30" key="1">
    <citation type="submission" date="2022-10" db="EMBL/GenBank/DDBJ databases">
        <title>Defluviimonas sp. nov., isolated from ocean surface sediments.</title>
        <authorList>
            <person name="He W."/>
            <person name="Wang L."/>
            <person name="Zhang D.-F."/>
        </authorList>
    </citation>
    <scope>NUCLEOTIDE SEQUENCE [LARGE SCALE GENOMIC DNA]</scope>
    <source>
        <strain evidence="29 30">WL0050</strain>
    </source>
</reference>
<evidence type="ECO:0000313" key="30">
    <source>
        <dbReference type="Proteomes" id="UP001652564"/>
    </source>
</evidence>
<dbReference type="InterPro" id="IPR008333">
    <property type="entry name" value="Cbr1-like_FAD-bd_dom"/>
</dbReference>
<dbReference type="SUPFAM" id="SSF52343">
    <property type="entry name" value="Ferredoxin reductase-like, C-terminal NADP-linked domain"/>
    <property type="match status" value="1"/>
</dbReference>
<gene>
    <name evidence="29" type="primary">nqrF</name>
    <name evidence="29" type="ORF">OEZ71_15475</name>
</gene>
<protein>
    <recommendedName>
        <fullName evidence="7">Na(+)-translocating NADH-quinone reductase subunit F</fullName>
        <ecNumber evidence="6">7.2.1.1</ecNumber>
    </recommendedName>
    <alternativeName>
        <fullName evidence="25">NQR complex subunit F</fullName>
    </alternativeName>
    <alternativeName>
        <fullName evidence="24">NQR-1 subunit F</fullName>
    </alternativeName>
</protein>
<accession>A0ABT2ZRB9</accession>
<name>A0ABT2ZRB9_9RHOB</name>
<keyword evidence="17" id="KW-0411">Iron-sulfur</keyword>
<evidence type="ECO:0000259" key="27">
    <source>
        <dbReference type="PROSITE" id="PS51085"/>
    </source>
</evidence>
<keyword evidence="30" id="KW-1185">Reference proteome</keyword>
<keyword evidence="23" id="KW-0739">Sodium transport</keyword>
<dbReference type="Pfam" id="PF00970">
    <property type="entry name" value="FAD_binding_6"/>
    <property type="match status" value="1"/>
</dbReference>
<dbReference type="PANTHER" id="PTHR43644:SF1">
    <property type="entry name" value="NAD(P)H-FLAVIN REDUCTASE"/>
    <property type="match status" value="1"/>
</dbReference>
<dbReference type="InterPro" id="IPR036010">
    <property type="entry name" value="2Fe-2S_ferredoxin-like_sf"/>
</dbReference>
<keyword evidence="9" id="KW-1003">Cell membrane</keyword>
<evidence type="ECO:0000256" key="1">
    <source>
        <dbReference type="ARBA" id="ARBA00001974"/>
    </source>
</evidence>
<keyword evidence="8" id="KW-0813">Transport</keyword>
<evidence type="ECO:0000256" key="3">
    <source>
        <dbReference type="ARBA" id="ARBA00004533"/>
    </source>
</evidence>
<feature type="domain" description="FAD-binding FR-type" evidence="28">
    <location>
        <begin position="128"/>
        <end position="268"/>
    </location>
</feature>
<dbReference type="Gene3D" id="2.40.30.10">
    <property type="entry name" value="Translation factors"/>
    <property type="match status" value="1"/>
</dbReference>
<dbReference type="EC" id="7.2.1.1" evidence="6"/>
<evidence type="ECO:0000256" key="13">
    <source>
        <dbReference type="ARBA" id="ARBA00022723"/>
    </source>
</evidence>
<evidence type="ECO:0000256" key="26">
    <source>
        <dbReference type="ARBA" id="ARBA00048891"/>
    </source>
</evidence>
<keyword evidence="14" id="KW-0274">FAD</keyword>
<evidence type="ECO:0000256" key="14">
    <source>
        <dbReference type="ARBA" id="ARBA00022827"/>
    </source>
</evidence>
<dbReference type="PROSITE" id="PS51384">
    <property type="entry name" value="FAD_FR"/>
    <property type="match status" value="1"/>
</dbReference>
<evidence type="ECO:0000256" key="6">
    <source>
        <dbReference type="ARBA" id="ARBA00013099"/>
    </source>
</evidence>
<keyword evidence="10" id="KW-0997">Cell inner membrane</keyword>
<dbReference type="InterPro" id="IPR001709">
    <property type="entry name" value="Flavoprot_Pyr_Nucl_cyt_Rdtase"/>
</dbReference>
<dbReference type="SUPFAM" id="SSF63380">
    <property type="entry name" value="Riboflavin synthase domain-like"/>
    <property type="match status" value="1"/>
</dbReference>
<dbReference type="InterPro" id="IPR039261">
    <property type="entry name" value="FNR_nucleotide-bd"/>
</dbReference>
<evidence type="ECO:0000256" key="4">
    <source>
        <dbReference type="ARBA" id="ARBA00005570"/>
    </source>
</evidence>
<comment type="cofactor">
    <cofactor evidence="1">
        <name>FAD</name>
        <dbReference type="ChEBI" id="CHEBI:57692"/>
    </cofactor>
</comment>
<evidence type="ECO:0000256" key="7">
    <source>
        <dbReference type="ARBA" id="ARBA00019729"/>
    </source>
</evidence>
<dbReference type="PANTHER" id="PTHR43644">
    <property type="entry name" value="NA(+)-TRANSLOCATING NADH-QUINONE REDUCTASE SUBUNIT"/>
    <property type="match status" value="1"/>
</dbReference>
<keyword evidence="22" id="KW-0472">Membrane</keyword>
<dbReference type="CDD" id="cd00207">
    <property type="entry name" value="fer2"/>
    <property type="match status" value="1"/>
</dbReference>
<evidence type="ECO:0000256" key="25">
    <source>
        <dbReference type="ARBA" id="ARBA00030787"/>
    </source>
</evidence>
<dbReference type="InterPro" id="IPR001041">
    <property type="entry name" value="2Fe-2S_ferredoxin-type"/>
</dbReference>
<dbReference type="Gene3D" id="3.40.50.80">
    <property type="entry name" value="Nucleotide-binding domain of ferredoxin-NADP reductase (FNR) module"/>
    <property type="match status" value="1"/>
</dbReference>
<keyword evidence="21" id="KW-0830">Ubiquinone</keyword>
<evidence type="ECO:0000256" key="5">
    <source>
        <dbReference type="ARBA" id="ARBA00011309"/>
    </source>
</evidence>
<comment type="function">
    <text evidence="2">NQR complex catalyzes the reduction of ubiquinone-1 to ubiquinol by two successive reactions, coupled with the transport of Na(+) ions from the cytoplasm to the periplasm. The first step is catalyzed by NqrF, which accepts electrons from NADH and reduces ubiquinone-1 to ubisemiquinone by a one-electron transfer pathway.</text>
</comment>
<evidence type="ECO:0000256" key="17">
    <source>
        <dbReference type="ARBA" id="ARBA00023014"/>
    </source>
</evidence>
<dbReference type="NCBIfam" id="TIGR01941">
    <property type="entry name" value="nqrF"/>
    <property type="match status" value="1"/>
</dbReference>
<dbReference type="PRINTS" id="PR00371">
    <property type="entry name" value="FPNCR"/>
</dbReference>
<keyword evidence="15" id="KW-1278">Translocase</keyword>
<dbReference type="InterPro" id="IPR001433">
    <property type="entry name" value="OxRdtase_FAD/NAD-bd"/>
</dbReference>
<dbReference type="InterPro" id="IPR010205">
    <property type="entry name" value="NqrF"/>
</dbReference>
<evidence type="ECO:0000256" key="12">
    <source>
        <dbReference type="ARBA" id="ARBA00022714"/>
    </source>
</evidence>
<evidence type="ECO:0000256" key="20">
    <source>
        <dbReference type="ARBA" id="ARBA00023065"/>
    </source>
</evidence>
<evidence type="ECO:0000256" key="21">
    <source>
        <dbReference type="ARBA" id="ARBA00023075"/>
    </source>
</evidence>
<dbReference type="CDD" id="cd06188">
    <property type="entry name" value="NADH_quinone_reductase"/>
    <property type="match status" value="1"/>
</dbReference>
<evidence type="ECO:0000256" key="22">
    <source>
        <dbReference type="ARBA" id="ARBA00023136"/>
    </source>
</evidence>
<sequence>MTAILLGTVLLTALLLLLALAVMGARRVLLPELPVAVTINGTENIAARTGQRLLTALGDGGILIPSACAGAGTCGLCRVRVTQGGGAPLPTEREHLSRAEIAAGLRLACQVTLRGDVEIDLPEDLAGAKSYDCTVSAARFLTPLIREVVVDLPEDARPALPAGSFFQITAPPYRLDFHMLEVPDAHAKVWAPIRALHSDSGKPETRAYSISNRLEDSEAGRLVFNIRLALPPPQLADAPPGKVSSYLFCVKPGDRLTVSGPFGSFRAQETGREMVFIGGGVGMAPLRAIILDQLQRLGTARRMSFWYGARNRDELFYSDEFDALATEHPNFRWTVALSDPRPGDGWDGPRGFIHSVVAERFLATHPAPEECEYYLCGPPLMIKAVLAMLSDAGVEPDAIFNDDFGG</sequence>
<keyword evidence="18" id="KW-0520">NAD</keyword>
<evidence type="ECO:0000256" key="2">
    <source>
        <dbReference type="ARBA" id="ARBA00002972"/>
    </source>
</evidence>
<dbReference type="PRINTS" id="PR00406">
    <property type="entry name" value="CYTB5RDTASE"/>
</dbReference>
<dbReference type="RefSeq" id="WP_263740935.1">
    <property type="nucleotide sequence ID" value="NZ_JAOWKZ010000004.1"/>
</dbReference>
<keyword evidence="12" id="KW-0001">2Fe-2S</keyword>
<proteinExistence type="inferred from homology"/>
<evidence type="ECO:0000256" key="8">
    <source>
        <dbReference type="ARBA" id="ARBA00022448"/>
    </source>
</evidence>
<dbReference type="Gene3D" id="3.10.20.30">
    <property type="match status" value="1"/>
</dbReference>
<dbReference type="Pfam" id="PF00111">
    <property type="entry name" value="Fer2"/>
    <property type="match status" value="1"/>
</dbReference>
<evidence type="ECO:0000256" key="11">
    <source>
        <dbReference type="ARBA" id="ARBA00022630"/>
    </source>
</evidence>
<dbReference type="InterPro" id="IPR017927">
    <property type="entry name" value="FAD-bd_FR_type"/>
</dbReference>
<evidence type="ECO:0000313" key="29">
    <source>
        <dbReference type="EMBL" id="MCV2873699.1"/>
    </source>
</evidence>
<comment type="subunit">
    <text evidence="5">Composed of six subunits; NqrA, NqrB, NqrC, NqrD, NqrE and NqrF.</text>
</comment>
<dbReference type="SUPFAM" id="SSF54292">
    <property type="entry name" value="2Fe-2S ferredoxin-like"/>
    <property type="match status" value="1"/>
</dbReference>
<comment type="caution">
    <text evidence="29">The sequence shown here is derived from an EMBL/GenBank/DDBJ whole genome shotgun (WGS) entry which is preliminary data.</text>
</comment>
<keyword evidence="11" id="KW-0285">Flavoprotein</keyword>
<comment type="similarity">
    <text evidence="4">Belongs to the NqrF family.</text>
</comment>
<dbReference type="EMBL" id="JAOWKZ010000004">
    <property type="protein sequence ID" value="MCV2873699.1"/>
    <property type="molecule type" value="Genomic_DNA"/>
</dbReference>
<evidence type="ECO:0000256" key="16">
    <source>
        <dbReference type="ARBA" id="ARBA00023004"/>
    </source>
</evidence>
<keyword evidence="20" id="KW-0406">Ion transport</keyword>